<feature type="non-terminal residue" evidence="1">
    <location>
        <position position="70"/>
    </location>
</feature>
<dbReference type="InterPro" id="IPR036397">
    <property type="entry name" value="RNaseH_sf"/>
</dbReference>
<dbReference type="Gene3D" id="3.30.420.10">
    <property type="entry name" value="Ribonuclease H-like superfamily/Ribonuclease H"/>
    <property type="match status" value="1"/>
</dbReference>
<dbReference type="OrthoDB" id="3061254at2759"/>
<keyword evidence="2" id="KW-1185">Reference proteome</keyword>
<protein>
    <submittedName>
        <fullName evidence="1">Uncharacterized protein</fullName>
    </submittedName>
</protein>
<reference evidence="1" key="1">
    <citation type="submission" date="2020-11" db="EMBL/GenBank/DDBJ databases">
        <authorList>
            <consortium name="DOE Joint Genome Institute"/>
            <person name="Ahrendt S."/>
            <person name="Riley R."/>
            <person name="Andreopoulos W."/>
            <person name="Labutti K."/>
            <person name="Pangilinan J."/>
            <person name="Ruiz-Duenas F.J."/>
            <person name="Barrasa J.M."/>
            <person name="Sanchez-Garcia M."/>
            <person name="Camarero S."/>
            <person name="Miyauchi S."/>
            <person name="Serrano A."/>
            <person name="Linde D."/>
            <person name="Babiker R."/>
            <person name="Drula E."/>
            <person name="Ayuso-Fernandez I."/>
            <person name="Pacheco R."/>
            <person name="Padilla G."/>
            <person name="Ferreira P."/>
            <person name="Barriuso J."/>
            <person name="Kellner H."/>
            <person name="Castanera R."/>
            <person name="Alfaro M."/>
            <person name="Ramirez L."/>
            <person name="Pisabarro A.G."/>
            <person name="Kuo A."/>
            <person name="Tritt A."/>
            <person name="Lipzen A."/>
            <person name="He G."/>
            <person name="Yan M."/>
            <person name="Ng V."/>
            <person name="Cullen D."/>
            <person name="Martin F."/>
            <person name="Rosso M.-N."/>
            <person name="Henrissat B."/>
            <person name="Hibbett D."/>
            <person name="Martinez A.T."/>
            <person name="Grigoriev I.V."/>
        </authorList>
    </citation>
    <scope>NUCLEOTIDE SEQUENCE</scope>
    <source>
        <strain evidence="1">ATCC 90797</strain>
    </source>
</reference>
<organism evidence="1 2">
    <name type="scientific">Pleurotus eryngii</name>
    <name type="common">Boletus of the steppes</name>
    <dbReference type="NCBI Taxonomy" id="5323"/>
    <lineage>
        <taxon>Eukaryota</taxon>
        <taxon>Fungi</taxon>
        <taxon>Dikarya</taxon>
        <taxon>Basidiomycota</taxon>
        <taxon>Agaricomycotina</taxon>
        <taxon>Agaricomycetes</taxon>
        <taxon>Agaricomycetidae</taxon>
        <taxon>Agaricales</taxon>
        <taxon>Pleurotineae</taxon>
        <taxon>Pleurotaceae</taxon>
        <taxon>Pleurotus</taxon>
    </lineage>
</organism>
<dbReference type="AlphaFoldDB" id="A0A9P6DGJ3"/>
<sequence length="70" mass="8013">TIMSKARTMRIQSKVPANRWDKFCQTACYMSCQTYSWSIGMTPYKAWHGTKPNLSHLCKIGCLALVLIQD</sequence>
<evidence type="ECO:0000313" key="2">
    <source>
        <dbReference type="Proteomes" id="UP000807025"/>
    </source>
</evidence>
<feature type="non-terminal residue" evidence="1">
    <location>
        <position position="1"/>
    </location>
</feature>
<dbReference type="GO" id="GO:0003676">
    <property type="term" value="F:nucleic acid binding"/>
    <property type="evidence" value="ECO:0007669"/>
    <property type="project" value="InterPro"/>
</dbReference>
<name>A0A9P6DGJ3_PLEER</name>
<evidence type="ECO:0000313" key="1">
    <source>
        <dbReference type="EMBL" id="KAF9496764.1"/>
    </source>
</evidence>
<proteinExistence type="predicted"/>
<accession>A0A9P6DGJ3</accession>
<comment type="caution">
    <text evidence="1">The sequence shown here is derived from an EMBL/GenBank/DDBJ whole genome shotgun (WGS) entry which is preliminary data.</text>
</comment>
<dbReference type="EMBL" id="MU154549">
    <property type="protein sequence ID" value="KAF9496764.1"/>
    <property type="molecule type" value="Genomic_DNA"/>
</dbReference>
<dbReference type="Proteomes" id="UP000807025">
    <property type="component" value="Unassembled WGS sequence"/>
</dbReference>
<gene>
    <name evidence="1" type="ORF">BDN71DRAFT_1357223</name>
</gene>